<reference evidence="4 5" key="1">
    <citation type="submission" date="2015-08" db="EMBL/GenBank/DDBJ databases">
        <title>Next Generation Sequencing and Analysis of the Genome of Puccinia sorghi L Schw, the Causal Agent of Maize Common Rust.</title>
        <authorList>
            <person name="Rochi L."/>
            <person name="Burguener G."/>
            <person name="Darino M."/>
            <person name="Turjanski A."/>
            <person name="Kreff E."/>
            <person name="Dieguez M.J."/>
            <person name="Sacco F."/>
        </authorList>
    </citation>
    <scope>NUCLEOTIDE SEQUENCE [LARGE SCALE GENOMIC DNA]</scope>
    <source>
        <strain evidence="4 5">RO10H11247</strain>
    </source>
</reference>
<dbReference type="EMBL" id="LAVV01009605">
    <property type="protein sequence ID" value="KNZ50316.1"/>
    <property type="molecule type" value="Genomic_DNA"/>
</dbReference>
<accession>A0A0L6UP65</accession>
<evidence type="ECO:0000259" key="3">
    <source>
        <dbReference type="Pfam" id="PF07732"/>
    </source>
</evidence>
<feature type="domain" description="Plastocyanin-like" evidence="3">
    <location>
        <begin position="56"/>
        <end position="111"/>
    </location>
</feature>
<dbReference type="Pfam" id="PF07732">
    <property type="entry name" value="Cu-oxidase_3"/>
    <property type="match status" value="1"/>
</dbReference>
<keyword evidence="2" id="KW-0732">Signal</keyword>
<comment type="similarity">
    <text evidence="1">Belongs to the multicopper oxidase family.</text>
</comment>
<dbReference type="STRING" id="27349.A0A0L6UP65"/>
<gene>
    <name evidence="4" type="ORF">VP01_4493g1</name>
</gene>
<proteinExistence type="inferred from homology"/>
<evidence type="ECO:0000313" key="4">
    <source>
        <dbReference type="EMBL" id="KNZ50316.1"/>
    </source>
</evidence>
<evidence type="ECO:0000256" key="2">
    <source>
        <dbReference type="SAM" id="SignalP"/>
    </source>
</evidence>
<dbReference type="InterPro" id="IPR008972">
    <property type="entry name" value="Cupredoxin"/>
</dbReference>
<dbReference type="Proteomes" id="UP000037035">
    <property type="component" value="Unassembled WGS sequence"/>
</dbReference>
<dbReference type="VEuPathDB" id="FungiDB:VP01_4493g1"/>
<sequence length="131" mass="14685">MALIIPSCSLLSAILFFLQLFCLLQSSHSQNTSQIHSAPYPTFNSNEFCRSVVLEVSEKVISADCTNRPSVVINGTFPGPELRFKAGEKVKIRVYNRLKTHNVTLHGHGIAPLLKFRDKSVNLLLFCPYCF</sequence>
<organism evidence="4 5">
    <name type="scientific">Puccinia sorghi</name>
    <dbReference type="NCBI Taxonomy" id="27349"/>
    <lineage>
        <taxon>Eukaryota</taxon>
        <taxon>Fungi</taxon>
        <taxon>Dikarya</taxon>
        <taxon>Basidiomycota</taxon>
        <taxon>Pucciniomycotina</taxon>
        <taxon>Pucciniomycetes</taxon>
        <taxon>Pucciniales</taxon>
        <taxon>Pucciniaceae</taxon>
        <taxon>Puccinia</taxon>
    </lineage>
</organism>
<protein>
    <submittedName>
        <fullName evidence="4">L-ascorbate oxidase</fullName>
    </submittedName>
</protein>
<dbReference type="GO" id="GO:0005507">
    <property type="term" value="F:copper ion binding"/>
    <property type="evidence" value="ECO:0007669"/>
    <property type="project" value="InterPro"/>
</dbReference>
<dbReference type="OrthoDB" id="2121828at2759"/>
<dbReference type="Gene3D" id="2.60.40.420">
    <property type="entry name" value="Cupredoxins - blue copper proteins"/>
    <property type="match status" value="1"/>
</dbReference>
<feature type="chain" id="PRO_5005568021" evidence="2">
    <location>
        <begin position="30"/>
        <end position="131"/>
    </location>
</feature>
<evidence type="ECO:0000256" key="1">
    <source>
        <dbReference type="ARBA" id="ARBA00010609"/>
    </source>
</evidence>
<dbReference type="AlphaFoldDB" id="A0A0L6UP65"/>
<dbReference type="SUPFAM" id="SSF49503">
    <property type="entry name" value="Cupredoxins"/>
    <property type="match status" value="1"/>
</dbReference>
<evidence type="ECO:0000313" key="5">
    <source>
        <dbReference type="Proteomes" id="UP000037035"/>
    </source>
</evidence>
<dbReference type="InterPro" id="IPR011707">
    <property type="entry name" value="Cu-oxidase-like_N"/>
</dbReference>
<name>A0A0L6UP65_9BASI</name>
<feature type="signal peptide" evidence="2">
    <location>
        <begin position="1"/>
        <end position="29"/>
    </location>
</feature>
<comment type="caution">
    <text evidence="4">The sequence shown here is derived from an EMBL/GenBank/DDBJ whole genome shotgun (WGS) entry which is preliminary data.</text>
</comment>
<keyword evidence="5" id="KW-1185">Reference proteome</keyword>